<dbReference type="OrthoDB" id="6101863at2"/>
<gene>
    <name evidence="2" type="ORF">FJM67_14335</name>
</gene>
<feature type="signal peptide" evidence="1">
    <location>
        <begin position="1"/>
        <end position="22"/>
    </location>
</feature>
<keyword evidence="1" id="KW-0732">Signal</keyword>
<feature type="chain" id="PRO_5021259878" evidence="1">
    <location>
        <begin position="23"/>
        <end position="228"/>
    </location>
</feature>
<proteinExistence type="predicted"/>
<evidence type="ECO:0000313" key="3">
    <source>
        <dbReference type="Proteomes" id="UP000315901"/>
    </source>
</evidence>
<protein>
    <submittedName>
        <fullName evidence="2">Uncharacterized protein</fullName>
    </submittedName>
</protein>
<keyword evidence="3" id="KW-1185">Reference proteome</keyword>
<dbReference type="PROSITE" id="PS51257">
    <property type="entry name" value="PROKAR_LIPOPROTEIN"/>
    <property type="match status" value="1"/>
</dbReference>
<dbReference type="AlphaFoldDB" id="A0A501WCE6"/>
<dbReference type="RefSeq" id="WP_140590658.1">
    <property type="nucleotide sequence ID" value="NZ_VFRR01000040.1"/>
</dbReference>
<sequence>MFGRATPIFLALSLGCLGKSLAAEVNFELALGYGTQGEWDVYDLDLRANLPHTDVIGSQLTINSDYYFNGTETEDFAQSLILWRTFLRQDAGRIGIGFGNVKRKLRFGAGLAETYFVEGSAAVYLNDWNIVVDYRDGEEQVGNAIRTRHGFVYYPDVNRSIEFHRVYSNEQESWRLATFVQPIKYRQQTAIGITIEDGPQDDMPRLDLLVTYYFDRAITLKDRQRLFH</sequence>
<evidence type="ECO:0000256" key="1">
    <source>
        <dbReference type="SAM" id="SignalP"/>
    </source>
</evidence>
<evidence type="ECO:0000313" key="2">
    <source>
        <dbReference type="EMBL" id="TPE47603.1"/>
    </source>
</evidence>
<organism evidence="2 3">
    <name type="scientific">Maribrevibacterium harenarium</name>
    <dbReference type="NCBI Taxonomy" id="2589817"/>
    <lineage>
        <taxon>Bacteria</taxon>
        <taxon>Pseudomonadati</taxon>
        <taxon>Pseudomonadota</taxon>
        <taxon>Gammaproteobacteria</taxon>
        <taxon>Oceanospirillales</taxon>
        <taxon>Oceanospirillaceae</taxon>
        <taxon>Maribrevibacterium</taxon>
    </lineage>
</organism>
<dbReference type="EMBL" id="VFRR01000040">
    <property type="protein sequence ID" value="TPE47603.1"/>
    <property type="molecule type" value="Genomic_DNA"/>
</dbReference>
<name>A0A501WCE6_9GAMM</name>
<accession>A0A501WCE6</accession>
<comment type="caution">
    <text evidence="2">The sequence shown here is derived from an EMBL/GenBank/DDBJ whole genome shotgun (WGS) entry which is preliminary data.</text>
</comment>
<reference evidence="2 3" key="1">
    <citation type="submission" date="2019-06" db="EMBL/GenBank/DDBJ databases">
        <title>A novel bacterium of genus Marinomonas, isolated from coastal sand.</title>
        <authorList>
            <person name="Huang H."/>
            <person name="Mo K."/>
            <person name="Hu Y."/>
        </authorList>
    </citation>
    <scope>NUCLEOTIDE SEQUENCE [LARGE SCALE GENOMIC DNA]</scope>
    <source>
        <strain evidence="2 3">HB171799</strain>
    </source>
</reference>
<dbReference type="Proteomes" id="UP000315901">
    <property type="component" value="Unassembled WGS sequence"/>
</dbReference>